<name>B4JWK3_DROGR</name>
<evidence type="ECO:0000313" key="1">
    <source>
        <dbReference type="EMBL" id="EDV98341.1"/>
    </source>
</evidence>
<dbReference type="eggNOG" id="ENOG502TBTX">
    <property type="taxonomic scope" value="Eukaryota"/>
</dbReference>
<dbReference type="EMBL" id="CH916375">
    <property type="protein sequence ID" value="EDV98341.1"/>
    <property type="molecule type" value="Genomic_DNA"/>
</dbReference>
<dbReference type="OMA" id="MTDNWTD"/>
<organism evidence="2">
    <name type="scientific">Drosophila grimshawi</name>
    <name type="common">Hawaiian fruit fly</name>
    <name type="synonym">Idiomyia grimshawi</name>
    <dbReference type="NCBI Taxonomy" id="7222"/>
    <lineage>
        <taxon>Eukaryota</taxon>
        <taxon>Metazoa</taxon>
        <taxon>Ecdysozoa</taxon>
        <taxon>Arthropoda</taxon>
        <taxon>Hexapoda</taxon>
        <taxon>Insecta</taxon>
        <taxon>Pterygota</taxon>
        <taxon>Neoptera</taxon>
        <taxon>Endopterygota</taxon>
        <taxon>Diptera</taxon>
        <taxon>Brachycera</taxon>
        <taxon>Muscomorpha</taxon>
        <taxon>Ephydroidea</taxon>
        <taxon>Drosophilidae</taxon>
        <taxon>Drosophila</taxon>
        <taxon>Hawaiian Drosophila</taxon>
    </lineage>
</organism>
<reference evidence="1 2" key="1">
    <citation type="journal article" date="2007" name="Nature">
        <title>Evolution of genes and genomes on the Drosophila phylogeny.</title>
        <authorList>
            <consortium name="Drosophila 12 Genomes Consortium"/>
            <person name="Clark A.G."/>
            <person name="Eisen M.B."/>
            <person name="Smith D.R."/>
            <person name="Bergman C.M."/>
            <person name="Oliver B."/>
            <person name="Markow T.A."/>
            <person name="Kaufman T.C."/>
            <person name="Kellis M."/>
            <person name="Gelbart W."/>
            <person name="Iyer V.N."/>
            <person name="Pollard D.A."/>
            <person name="Sackton T.B."/>
            <person name="Larracuente A.M."/>
            <person name="Singh N.D."/>
            <person name="Abad J.P."/>
            <person name="Abt D.N."/>
            <person name="Adryan B."/>
            <person name="Aguade M."/>
            <person name="Akashi H."/>
            <person name="Anderson W.W."/>
            <person name="Aquadro C.F."/>
            <person name="Ardell D.H."/>
            <person name="Arguello R."/>
            <person name="Artieri C.G."/>
            <person name="Barbash D.A."/>
            <person name="Barker D."/>
            <person name="Barsanti P."/>
            <person name="Batterham P."/>
            <person name="Batzoglou S."/>
            <person name="Begun D."/>
            <person name="Bhutkar A."/>
            <person name="Blanco E."/>
            <person name="Bosak S.A."/>
            <person name="Bradley R.K."/>
            <person name="Brand A.D."/>
            <person name="Brent M.R."/>
            <person name="Brooks A.N."/>
            <person name="Brown R.H."/>
            <person name="Butlin R.K."/>
            <person name="Caggese C."/>
            <person name="Calvi B.R."/>
            <person name="Bernardo de Carvalho A."/>
            <person name="Caspi A."/>
            <person name="Castrezana S."/>
            <person name="Celniker S.E."/>
            <person name="Chang J.L."/>
            <person name="Chapple C."/>
            <person name="Chatterji S."/>
            <person name="Chinwalla A."/>
            <person name="Civetta A."/>
            <person name="Clifton S.W."/>
            <person name="Comeron J.M."/>
            <person name="Costello J.C."/>
            <person name="Coyne J.A."/>
            <person name="Daub J."/>
            <person name="David R.G."/>
            <person name="Delcher A.L."/>
            <person name="Delehaunty K."/>
            <person name="Do C.B."/>
            <person name="Ebling H."/>
            <person name="Edwards K."/>
            <person name="Eickbush T."/>
            <person name="Evans J.D."/>
            <person name="Filipski A."/>
            <person name="Findeiss S."/>
            <person name="Freyhult E."/>
            <person name="Fulton L."/>
            <person name="Fulton R."/>
            <person name="Garcia A.C."/>
            <person name="Gardiner A."/>
            <person name="Garfield D.A."/>
            <person name="Garvin B.E."/>
            <person name="Gibson G."/>
            <person name="Gilbert D."/>
            <person name="Gnerre S."/>
            <person name="Godfrey J."/>
            <person name="Good R."/>
            <person name="Gotea V."/>
            <person name="Gravely B."/>
            <person name="Greenberg A.J."/>
            <person name="Griffiths-Jones S."/>
            <person name="Gross S."/>
            <person name="Guigo R."/>
            <person name="Gustafson E.A."/>
            <person name="Haerty W."/>
            <person name="Hahn M.W."/>
            <person name="Halligan D.L."/>
            <person name="Halpern A.L."/>
            <person name="Halter G.M."/>
            <person name="Han M.V."/>
            <person name="Heger A."/>
            <person name="Hillier L."/>
            <person name="Hinrichs A.S."/>
            <person name="Holmes I."/>
            <person name="Hoskins R.A."/>
            <person name="Hubisz M.J."/>
            <person name="Hultmark D."/>
            <person name="Huntley M.A."/>
            <person name="Jaffe D.B."/>
            <person name="Jagadeeshan S."/>
            <person name="Jeck W.R."/>
            <person name="Johnson J."/>
            <person name="Jones C.D."/>
            <person name="Jordan W.C."/>
            <person name="Karpen G.H."/>
            <person name="Kataoka E."/>
            <person name="Keightley P.D."/>
            <person name="Kheradpour P."/>
            <person name="Kirkness E.F."/>
            <person name="Koerich L.B."/>
            <person name="Kristiansen K."/>
            <person name="Kudrna D."/>
            <person name="Kulathinal R.J."/>
            <person name="Kumar S."/>
            <person name="Kwok R."/>
            <person name="Lander E."/>
            <person name="Langley C.H."/>
            <person name="Lapoint R."/>
            <person name="Lazzaro B.P."/>
            <person name="Lee S.J."/>
            <person name="Levesque L."/>
            <person name="Li R."/>
            <person name="Lin C.F."/>
            <person name="Lin M.F."/>
            <person name="Lindblad-Toh K."/>
            <person name="Llopart A."/>
            <person name="Long M."/>
            <person name="Low L."/>
            <person name="Lozovsky E."/>
            <person name="Lu J."/>
            <person name="Luo M."/>
            <person name="Machado C.A."/>
            <person name="Makalowski W."/>
            <person name="Marzo M."/>
            <person name="Matsuda M."/>
            <person name="Matzkin L."/>
            <person name="McAllister B."/>
            <person name="McBride C.S."/>
            <person name="McKernan B."/>
            <person name="McKernan K."/>
            <person name="Mendez-Lago M."/>
            <person name="Minx P."/>
            <person name="Mollenhauer M.U."/>
            <person name="Montooth K."/>
            <person name="Mount S.M."/>
            <person name="Mu X."/>
            <person name="Myers E."/>
            <person name="Negre B."/>
            <person name="Newfeld S."/>
            <person name="Nielsen R."/>
            <person name="Noor M.A."/>
            <person name="O'Grady P."/>
            <person name="Pachter L."/>
            <person name="Papaceit M."/>
            <person name="Parisi M.J."/>
            <person name="Parisi M."/>
            <person name="Parts L."/>
            <person name="Pedersen J.S."/>
            <person name="Pesole G."/>
            <person name="Phillippy A.M."/>
            <person name="Ponting C.P."/>
            <person name="Pop M."/>
            <person name="Porcelli D."/>
            <person name="Powell J.R."/>
            <person name="Prohaska S."/>
            <person name="Pruitt K."/>
            <person name="Puig M."/>
            <person name="Quesneville H."/>
            <person name="Ram K.R."/>
            <person name="Rand D."/>
            <person name="Rasmussen M.D."/>
            <person name="Reed L.K."/>
            <person name="Reenan R."/>
            <person name="Reily A."/>
            <person name="Remington K.A."/>
            <person name="Rieger T.T."/>
            <person name="Ritchie M.G."/>
            <person name="Robin C."/>
            <person name="Rogers Y.H."/>
            <person name="Rohde C."/>
            <person name="Rozas J."/>
            <person name="Rubenfield M.J."/>
            <person name="Ruiz A."/>
            <person name="Russo S."/>
            <person name="Salzberg S.L."/>
            <person name="Sanchez-Gracia A."/>
            <person name="Saranga D.J."/>
            <person name="Sato H."/>
            <person name="Schaeffer S.W."/>
            <person name="Schatz M.C."/>
            <person name="Schlenke T."/>
            <person name="Schwartz R."/>
            <person name="Segarra C."/>
            <person name="Singh R.S."/>
            <person name="Sirot L."/>
            <person name="Sirota M."/>
            <person name="Sisneros N.B."/>
            <person name="Smith C.D."/>
            <person name="Smith T.F."/>
            <person name="Spieth J."/>
            <person name="Stage D.E."/>
            <person name="Stark A."/>
            <person name="Stephan W."/>
            <person name="Strausberg R.L."/>
            <person name="Strempel S."/>
            <person name="Sturgill D."/>
            <person name="Sutton G."/>
            <person name="Sutton G.G."/>
            <person name="Tao W."/>
            <person name="Teichmann S."/>
            <person name="Tobari Y.N."/>
            <person name="Tomimura Y."/>
            <person name="Tsolas J.M."/>
            <person name="Valente V.L."/>
            <person name="Venter E."/>
            <person name="Venter J.C."/>
            <person name="Vicario S."/>
            <person name="Vieira F.G."/>
            <person name="Vilella A.J."/>
            <person name="Villasante A."/>
            <person name="Walenz B."/>
            <person name="Wang J."/>
            <person name="Wasserman M."/>
            <person name="Watts T."/>
            <person name="Wilson D."/>
            <person name="Wilson R.K."/>
            <person name="Wing R.A."/>
            <person name="Wolfner M.F."/>
            <person name="Wong A."/>
            <person name="Wong G.K."/>
            <person name="Wu C.I."/>
            <person name="Wu G."/>
            <person name="Yamamoto D."/>
            <person name="Yang H.P."/>
            <person name="Yang S.P."/>
            <person name="Yorke J.A."/>
            <person name="Yoshida K."/>
            <person name="Zdobnov E."/>
            <person name="Zhang P."/>
            <person name="Zhang Y."/>
            <person name="Zimin A.V."/>
            <person name="Baldwin J."/>
            <person name="Abdouelleil A."/>
            <person name="Abdulkadir J."/>
            <person name="Abebe A."/>
            <person name="Abera B."/>
            <person name="Abreu J."/>
            <person name="Acer S.C."/>
            <person name="Aftuck L."/>
            <person name="Alexander A."/>
            <person name="An P."/>
            <person name="Anderson E."/>
            <person name="Anderson S."/>
            <person name="Arachi H."/>
            <person name="Azer M."/>
            <person name="Bachantsang P."/>
            <person name="Barry A."/>
            <person name="Bayul T."/>
            <person name="Berlin A."/>
            <person name="Bessette D."/>
            <person name="Bloom T."/>
            <person name="Blye J."/>
            <person name="Boguslavskiy L."/>
            <person name="Bonnet C."/>
            <person name="Boukhgalter B."/>
            <person name="Bourzgui I."/>
            <person name="Brown A."/>
            <person name="Cahill P."/>
            <person name="Channer S."/>
            <person name="Cheshatsang Y."/>
            <person name="Chuda L."/>
            <person name="Citroen M."/>
            <person name="Collymore A."/>
            <person name="Cooke P."/>
            <person name="Costello M."/>
            <person name="D'Aco K."/>
            <person name="Daza R."/>
            <person name="De Haan G."/>
            <person name="DeGray S."/>
            <person name="DeMaso C."/>
            <person name="Dhargay N."/>
            <person name="Dooley K."/>
            <person name="Dooley E."/>
            <person name="Doricent M."/>
            <person name="Dorje P."/>
            <person name="Dorjee K."/>
            <person name="Dupes A."/>
            <person name="Elong R."/>
            <person name="Falk J."/>
            <person name="Farina A."/>
            <person name="Faro S."/>
            <person name="Ferguson D."/>
            <person name="Fisher S."/>
            <person name="Foley C.D."/>
            <person name="Franke A."/>
            <person name="Friedrich D."/>
            <person name="Gadbois L."/>
            <person name="Gearin G."/>
            <person name="Gearin C.R."/>
            <person name="Giannoukos G."/>
            <person name="Goode T."/>
            <person name="Graham J."/>
            <person name="Grandbois E."/>
            <person name="Grewal S."/>
            <person name="Gyaltsen K."/>
            <person name="Hafez N."/>
            <person name="Hagos B."/>
            <person name="Hall J."/>
            <person name="Henson C."/>
            <person name="Hollinger A."/>
            <person name="Honan T."/>
            <person name="Huard M.D."/>
            <person name="Hughes L."/>
            <person name="Hurhula B."/>
            <person name="Husby M.E."/>
            <person name="Kamat A."/>
            <person name="Kanga B."/>
            <person name="Kashin S."/>
            <person name="Khazanovich D."/>
            <person name="Kisner P."/>
            <person name="Lance K."/>
            <person name="Lara M."/>
            <person name="Lee W."/>
            <person name="Lennon N."/>
            <person name="Letendre F."/>
            <person name="LeVine R."/>
            <person name="Lipovsky A."/>
            <person name="Liu X."/>
            <person name="Liu J."/>
            <person name="Liu S."/>
            <person name="Lokyitsang T."/>
            <person name="Lokyitsang Y."/>
            <person name="Lubonja R."/>
            <person name="Lui A."/>
            <person name="MacDonald P."/>
            <person name="Magnisalis V."/>
            <person name="Maru K."/>
            <person name="Matthews C."/>
            <person name="McCusker W."/>
            <person name="McDonough S."/>
            <person name="Mehta T."/>
            <person name="Meldrim J."/>
            <person name="Meneus L."/>
            <person name="Mihai O."/>
            <person name="Mihalev A."/>
            <person name="Mihova T."/>
            <person name="Mittelman R."/>
            <person name="Mlenga V."/>
            <person name="Montmayeur A."/>
            <person name="Mulrain L."/>
            <person name="Navidi A."/>
            <person name="Naylor J."/>
            <person name="Negash T."/>
            <person name="Nguyen T."/>
            <person name="Nguyen N."/>
            <person name="Nicol R."/>
            <person name="Norbu C."/>
            <person name="Norbu N."/>
            <person name="Novod N."/>
            <person name="O'Neill B."/>
            <person name="Osman S."/>
            <person name="Markiewicz E."/>
            <person name="Oyono O.L."/>
            <person name="Patti C."/>
            <person name="Phunkhang P."/>
            <person name="Pierre F."/>
            <person name="Priest M."/>
            <person name="Raghuraman S."/>
            <person name="Rege F."/>
            <person name="Reyes R."/>
            <person name="Rise C."/>
            <person name="Rogov P."/>
            <person name="Ross K."/>
            <person name="Ryan E."/>
            <person name="Settipalli S."/>
            <person name="Shea T."/>
            <person name="Sherpa N."/>
            <person name="Shi L."/>
            <person name="Shih D."/>
            <person name="Sparrow T."/>
            <person name="Spaulding J."/>
            <person name="Stalker J."/>
            <person name="Stange-Thomann N."/>
            <person name="Stavropoulos S."/>
            <person name="Stone C."/>
            <person name="Strader C."/>
            <person name="Tesfaye S."/>
            <person name="Thomson T."/>
            <person name="Thoulutsang Y."/>
            <person name="Thoulutsang D."/>
            <person name="Topham K."/>
            <person name="Topping I."/>
            <person name="Tsamla T."/>
            <person name="Vassiliev H."/>
            <person name="Vo A."/>
            <person name="Wangchuk T."/>
            <person name="Wangdi T."/>
            <person name="Weiand M."/>
            <person name="Wilkinson J."/>
            <person name="Wilson A."/>
            <person name="Yadav S."/>
            <person name="Young G."/>
            <person name="Yu Q."/>
            <person name="Zembek L."/>
            <person name="Zhong D."/>
            <person name="Zimmer A."/>
            <person name="Zwirko Z."/>
            <person name="Jaffe D.B."/>
            <person name="Alvarez P."/>
            <person name="Brockman W."/>
            <person name="Butler J."/>
            <person name="Chin C."/>
            <person name="Gnerre S."/>
            <person name="Grabherr M."/>
            <person name="Kleber M."/>
            <person name="Mauceli E."/>
            <person name="MacCallum I."/>
        </authorList>
    </citation>
    <scope>NUCLEOTIDE SEQUENCE [LARGE SCALE GENOMIC DNA]</scope>
    <source>
        <strain evidence="2">Tucson 15287-2541.00</strain>
    </source>
</reference>
<dbReference type="KEGG" id="dgr:6569167"/>
<dbReference type="Proteomes" id="UP000001070">
    <property type="component" value="Unassembled WGS sequence"/>
</dbReference>
<accession>B4JWK3</accession>
<keyword evidence="2" id="KW-1185">Reference proteome</keyword>
<dbReference type="HOGENOM" id="CLU_2760454_0_0_1"/>
<gene>
    <name evidence="1" type="primary">Dgri\GH22722</name>
    <name evidence="1" type="ORF">Dgri_GH22722</name>
</gene>
<evidence type="ECO:0000313" key="2">
    <source>
        <dbReference type="Proteomes" id="UP000001070"/>
    </source>
</evidence>
<proteinExistence type="predicted"/>
<dbReference type="PhylomeDB" id="B4JWK3"/>
<sequence>MEEDFQFEITKAPGGYTVDMDSERLDCEHIDEITERWIDPNRPSFVTVLLRFFGNIFVDCFRAIFA</sequence>
<protein>
    <submittedName>
        <fullName evidence="1">GH22722</fullName>
    </submittedName>
</protein>
<dbReference type="InParanoid" id="B4JWK3"/>
<dbReference type="OrthoDB" id="7803582at2759"/>
<dbReference type="AlphaFoldDB" id="B4JWK3"/>